<dbReference type="SUPFAM" id="SSF52540">
    <property type="entry name" value="P-loop containing nucleoside triphosphate hydrolases"/>
    <property type="match status" value="1"/>
</dbReference>
<organism evidence="1">
    <name type="scientific">marine sediment metagenome</name>
    <dbReference type="NCBI Taxonomy" id="412755"/>
    <lineage>
        <taxon>unclassified sequences</taxon>
        <taxon>metagenomes</taxon>
        <taxon>ecological metagenomes</taxon>
    </lineage>
</organism>
<comment type="caution">
    <text evidence="1">The sequence shown here is derived from an EMBL/GenBank/DDBJ whole genome shotgun (WGS) entry which is preliminary data.</text>
</comment>
<name>A0A0F9DU81_9ZZZZ</name>
<evidence type="ECO:0000313" key="1">
    <source>
        <dbReference type="EMBL" id="KKL57306.1"/>
    </source>
</evidence>
<dbReference type="AlphaFoldDB" id="A0A0F9DU81"/>
<reference evidence="1" key="1">
    <citation type="journal article" date="2015" name="Nature">
        <title>Complex archaea that bridge the gap between prokaryotes and eukaryotes.</title>
        <authorList>
            <person name="Spang A."/>
            <person name="Saw J.H."/>
            <person name="Jorgensen S.L."/>
            <person name="Zaremba-Niedzwiedzka K."/>
            <person name="Martijn J."/>
            <person name="Lind A.E."/>
            <person name="van Eijk R."/>
            <person name="Schleper C."/>
            <person name="Guy L."/>
            <person name="Ettema T.J."/>
        </authorList>
    </citation>
    <scope>NUCLEOTIDE SEQUENCE</scope>
</reference>
<dbReference type="Gene3D" id="3.40.50.300">
    <property type="entry name" value="P-loop containing nucleotide triphosphate hydrolases"/>
    <property type="match status" value="1"/>
</dbReference>
<dbReference type="Gene3D" id="3.30.420.240">
    <property type="match status" value="1"/>
</dbReference>
<proteinExistence type="predicted"/>
<dbReference type="InterPro" id="IPR027417">
    <property type="entry name" value="P-loop_NTPase"/>
</dbReference>
<gene>
    <name evidence="1" type="ORF">LCGC14_2236720</name>
</gene>
<accession>A0A0F9DU81</accession>
<evidence type="ECO:0008006" key="2">
    <source>
        <dbReference type="Google" id="ProtNLM"/>
    </source>
</evidence>
<protein>
    <recommendedName>
        <fullName evidence="2">Terminase large subunit gp17-like C-terminal domain-containing protein</fullName>
    </recommendedName>
</protein>
<dbReference type="EMBL" id="LAZR01030208">
    <property type="protein sequence ID" value="KKL57306.1"/>
    <property type="molecule type" value="Genomic_DNA"/>
</dbReference>
<sequence>MSSNAPEIFKEFVKRYGPSSGEDCIIRFVRDQLHAHPDAWQEDVMREVARGERLISIRSCHGPGKTAVAAWIIVYQQVCRFPQKTVCTAPTGGQLYDALFAEVQKWMGCLPPVLQGLFTIKESGRIELAAKAKLSFASFRTARNEQPEALQGIHCEGGFVLLVVDEGSGVGNPIYEAAAGSMSGHNCTTLLLSNPVRTSGFFFDTHHKLKHMWCTHHITGVPGTAGTYSSRVAPAFVTDIIARYGRDSNAYRVRALGEFPRSDLDTIIPFEAIEAAKGRDIIPHERAPWVWGLDVARYGDDDTVLLKRRANTVPDPPLVWHGLNTMQVAGKVKSEWDATPEAQRPKEILVDVIGYGAGVADRLRELGLPVRDVNVSELPALNSTKYHNLRTELWFAAREWFLSRECSIYDDKHEGVDREKGHILGNELVQTKYGFQESSGKMIAESKKKAKARGVPSPNHADALILTFASFAVITVHGGKSQDWSKPIRRNIKGIV</sequence>